<dbReference type="Pfam" id="PF01546">
    <property type="entry name" value="Peptidase_M20"/>
    <property type="match status" value="1"/>
</dbReference>
<feature type="binding site" evidence="2">
    <location>
        <position position="120"/>
    </location>
    <ligand>
        <name>Mn(2+)</name>
        <dbReference type="ChEBI" id="CHEBI:29035"/>
        <label>2</label>
    </ligand>
</feature>
<keyword evidence="2" id="KW-0464">Manganese</keyword>
<evidence type="ECO:0000259" key="3">
    <source>
        <dbReference type="Pfam" id="PF07687"/>
    </source>
</evidence>
<comment type="similarity">
    <text evidence="1">Belongs to the peptidase M20A family.</text>
</comment>
<dbReference type="HOGENOM" id="CLU_023257_6_0_1"/>
<dbReference type="GO" id="GO:0046872">
    <property type="term" value="F:metal ion binding"/>
    <property type="evidence" value="ECO:0007669"/>
    <property type="project" value="UniProtKB-KW"/>
</dbReference>
<dbReference type="eggNOG" id="ENOG502QQEM">
    <property type="taxonomic scope" value="Eukaryota"/>
</dbReference>
<dbReference type="OrthoDB" id="6119954at2759"/>
<evidence type="ECO:0000256" key="2">
    <source>
        <dbReference type="PIRSR" id="PIRSR005962-1"/>
    </source>
</evidence>
<dbReference type="GO" id="GO:0016787">
    <property type="term" value="F:hydrolase activity"/>
    <property type="evidence" value="ECO:0007669"/>
    <property type="project" value="InterPro"/>
</dbReference>
<keyword evidence="5" id="KW-1185">Reference proteome</keyword>
<dbReference type="InterPro" id="IPR011650">
    <property type="entry name" value="Peptidase_M20_dimer"/>
</dbReference>
<dbReference type="InterPro" id="IPR036264">
    <property type="entry name" value="Bact_exopeptidase_dim_dom"/>
</dbReference>
<evidence type="ECO:0000313" key="5">
    <source>
        <dbReference type="Proteomes" id="UP000019376"/>
    </source>
</evidence>
<proteinExistence type="inferred from homology"/>
<evidence type="ECO:0000313" key="4">
    <source>
        <dbReference type="EMBL" id="EPS29444.1"/>
    </source>
</evidence>
<dbReference type="InterPro" id="IPR002933">
    <property type="entry name" value="Peptidase_M20"/>
</dbReference>
<dbReference type="PANTHER" id="PTHR11014">
    <property type="entry name" value="PEPTIDASE M20 FAMILY MEMBER"/>
    <property type="match status" value="1"/>
</dbReference>
<reference evidence="4 5" key="1">
    <citation type="journal article" date="2013" name="PLoS ONE">
        <title>Genomic and secretomic analyses reveal unique features of the lignocellulolytic enzyme system of Penicillium decumbens.</title>
        <authorList>
            <person name="Liu G."/>
            <person name="Zhang L."/>
            <person name="Wei X."/>
            <person name="Zou G."/>
            <person name="Qin Y."/>
            <person name="Ma L."/>
            <person name="Li J."/>
            <person name="Zheng H."/>
            <person name="Wang S."/>
            <person name="Wang C."/>
            <person name="Xun L."/>
            <person name="Zhao G.-P."/>
            <person name="Zhou Z."/>
            <person name="Qu Y."/>
        </authorList>
    </citation>
    <scope>NUCLEOTIDE SEQUENCE [LARGE SCALE GENOMIC DNA]</scope>
    <source>
        <strain evidence="5">114-2 / CGMCC 5302</strain>
    </source>
</reference>
<dbReference type="SUPFAM" id="SSF53187">
    <property type="entry name" value="Zn-dependent exopeptidases"/>
    <property type="match status" value="1"/>
</dbReference>
<feature type="binding site" evidence="2">
    <location>
        <position position="154"/>
    </location>
    <ligand>
        <name>Mn(2+)</name>
        <dbReference type="ChEBI" id="CHEBI:29035"/>
        <label>2</label>
    </ligand>
</feature>
<dbReference type="FunFam" id="3.30.70.360:FF:000017">
    <property type="entry name" value="Amidohydrolase, putative"/>
    <property type="match status" value="1"/>
</dbReference>
<dbReference type="InterPro" id="IPR017439">
    <property type="entry name" value="Amidohydrolase"/>
</dbReference>
<dbReference type="Pfam" id="PF07687">
    <property type="entry name" value="M20_dimer"/>
    <property type="match status" value="1"/>
</dbReference>
<sequence>MPEPSQSPSDLLNKGSVDLAPYEDLYKWFHTHPELSLQEKHTSERVAAHLTSLGAFDIQTHIGGYGVVGVLRNGPGKTIMLRADMDALPVKEITNLPYASEVTMLNGDGVEQPVMHACGHDMHMTCLLATAETLVKMQDAWSGTLIVVFQPNEERGGGAQAMVDDGLYSKIPVPDYIFGQHVMRLRAGTVGCRPGTLMAAADSMNITVFGRGGHGSLPHQAVDPAVLAAHIVVRLQSIVSREVDPSDLGVVTVGSLHVGQAENIIADRAEIGLDLRTVKIETRQQILSAVQRIVEAECMASGSPRPPIFTPTRRFPPTDNDAYLAAELATSFQQHFHEHFDGDIPRTNVSEDFSNLARCKDLPCCFWLVGGIDPELWDRVHGDETVTEDIPSNHSARFAPVIQPTMKAGVDALCIAALTFLKK</sequence>
<dbReference type="STRING" id="933388.S7ZGN8"/>
<accession>S7ZGN8</accession>
<feature type="domain" description="Peptidase M20 dimerisation" evidence="3">
    <location>
        <begin position="203"/>
        <end position="298"/>
    </location>
</feature>
<dbReference type="EMBL" id="KB644411">
    <property type="protein sequence ID" value="EPS29444.1"/>
    <property type="molecule type" value="Genomic_DNA"/>
</dbReference>
<dbReference type="SUPFAM" id="SSF55031">
    <property type="entry name" value="Bacterial exopeptidase dimerisation domain"/>
    <property type="match status" value="1"/>
</dbReference>
<keyword evidence="2" id="KW-0479">Metal-binding</keyword>
<dbReference type="NCBIfam" id="TIGR01891">
    <property type="entry name" value="amidohydrolases"/>
    <property type="match status" value="1"/>
</dbReference>
<dbReference type="Proteomes" id="UP000019376">
    <property type="component" value="Unassembled WGS sequence"/>
</dbReference>
<dbReference type="Gene3D" id="3.40.630.10">
    <property type="entry name" value="Zn peptidases"/>
    <property type="match status" value="1"/>
</dbReference>
<dbReference type="Gene3D" id="3.30.70.360">
    <property type="match status" value="1"/>
</dbReference>
<dbReference type="PIRSF" id="PIRSF005962">
    <property type="entry name" value="Pept_M20D_amidohydro"/>
    <property type="match status" value="1"/>
</dbReference>
<gene>
    <name evidence="4" type="ORF">PDE_04393</name>
</gene>
<dbReference type="PhylomeDB" id="S7ZGN8"/>
<comment type="cofactor">
    <cofactor evidence="2">
        <name>Mn(2+)</name>
        <dbReference type="ChEBI" id="CHEBI:29035"/>
    </cofactor>
    <text evidence="2">The Mn(2+) ion enhances activity.</text>
</comment>
<organism evidence="4 5">
    <name type="scientific">Penicillium oxalicum (strain 114-2 / CGMCC 5302)</name>
    <name type="common">Penicillium decumbens</name>
    <dbReference type="NCBI Taxonomy" id="933388"/>
    <lineage>
        <taxon>Eukaryota</taxon>
        <taxon>Fungi</taxon>
        <taxon>Dikarya</taxon>
        <taxon>Ascomycota</taxon>
        <taxon>Pezizomycotina</taxon>
        <taxon>Eurotiomycetes</taxon>
        <taxon>Eurotiomycetidae</taxon>
        <taxon>Eurotiales</taxon>
        <taxon>Aspergillaceae</taxon>
        <taxon>Penicillium</taxon>
    </lineage>
</organism>
<dbReference type="CDD" id="cd05664">
    <property type="entry name" value="M20_Acy1-like"/>
    <property type="match status" value="1"/>
</dbReference>
<name>S7ZGN8_PENO1</name>
<feature type="binding site" evidence="2">
    <location>
        <position position="118"/>
    </location>
    <ligand>
        <name>Mn(2+)</name>
        <dbReference type="ChEBI" id="CHEBI:29035"/>
        <label>2</label>
    </ligand>
</feature>
<feature type="binding site" evidence="2">
    <location>
        <position position="181"/>
    </location>
    <ligand>
        <name>Mn(2+)</name>
        <dbReference type="ChEBI" id="CHEBI:29035"/>
        <label>2</label>
    </ligand>
</feature>
<dbReference type="AlphaFoldDB" id="S7ZGN8"/>
<evidence type="ECO:0000256" key="1">
    <source>
        <dbReference type="ARBA" id="ARBA00006247"/>
    </source>
</evidence>
<protein>
    <recommendedName>
        <fullName evidence="3">Peptidase M20 dimerisation domain-containing protein</fullName>
    </recommendedName>
</protein>
<dbReference type="PANTHER" id="PTHR11014:SF63">
    <property type="entry name" value="METALLOPEPTIDASE, PUTATIVE (AFU_ORTHOLOGUE AFUA_6G09600)-RELATED"/>
    <property type="match status" value="1"/>
</dbReference>